<name>A0A9P5SP19_9FUNG</name>
<feature type="non-terminal residue" evidence="2">
    <location>
        <position position="1"/>
    </location>
</feature>
<evidence type="ECO:0000256" key="1">
    <source>
        <dbReference type="SAM" id="MobiDB-lite"/>
    </source>
</evidence>
<sequence length="72" mass="7925">ARQAKEKTDADKENADKKRKLDQVVDLNEPETHPIKRLTLDANGGSSSMAEAIEIDTLDNSGEPVSYVIELD</sequence>
<evidence type="ECO:0000313" key="3">
    <source>
        <dbReference type="Proteomes" id="UP000696485"/>
    </source>
</evidence>
<reference evidence="2" key="1">
    <citation type="journal article" date="2020" name="Fungal Divers.">
        <title>Resolving the Mortierellaceae phylogeny through synthesis of multi-gene phylogenetics and phylogenomics.</title>
        <authorList>
            <person name="Vandepol N."/>
            <person name="Liber J."/>
            <person name="Desiro A."/>
            <person name="Na H."/>
            <person name="Kennedy M."/>
            <person name="Barry K."/>
            <person name="Grigoriev I.V."/>
            <person name="Miller A.N."/>
            <person name="O'Donnell K."/>
            <person name="Stajich J.E."/>
            <person name="Bonito G."/>
        </authorList>
    </citation>
    <scope>NUCLEOTIDE SEQUENCE</scope>
    <source>
        <strain evidence="2">NVP1</strain>
    </source>
</reference>
<dbReference type="Proteomes" id="UP000696485">
    <property type="component" value="Unassembled WGS sequence"/>
</dbReference>
<protein>
    <submittedName>
        <fullName evidence="2">Uncharacterized protein</fullName>
    </submittedName>
</protein>
<comment type="caution">
    <text evidence="2">The sequence shown here is derived from an EMBL/GenBank/DDBJ whole genome shotgun (WGS) entry which is preliminary data.</text>
</comment>
<gene>
    <name evidence="2" type="ORF">BG006_005722</name>
</gene>
<dbReference type="EMBL" id="JAAAUY010000324">
    <property type="protein sequence ID" value="KAF9331407.1"/>
    <property type="molecule type" value="Genomic_DNA"/>
</dbReference>
<proteinExistence type="predicted"/>
<accession>A0A9P5SP19</accession>
<dbReference type="AlphaFoldDB" id="A0A9P5SP19"/>
<keyword evidence="3" id="KW-1185">Reference proteome</keyword>
<feature type="compositionally biased region" description="Basic and acidic residues" evidence="1">
    <location>
        <begin position="1"/>
        <end position="23"/>
    </location>
</feature>
<feature type="region of interest" description="Disordered" evidence="1">
    <location>
        <begin position="1"/>
        <end position="43"/>
    </location>
</feature>
<evidence type="ECO:0000313" key="2">
    <source>
        <dbReference type="EMBL" id="KAF9331407.1"/>
    </source>
</evidence>
<organism evidence="2 3">
    <name type="scientific">Podila minutissima</name>
    <dbReference type="NCBI Taxonomy" id="64525"/>
    <lineage>
        <taxon>Eukaryota</taxon>
        <taxon>Fungi</taxon>
        <taxon>Fungi incertae sedis</taxon>
        <taxon>Mucoromycota</taxon>
        <taxon>Mortierellomycotina</taxon>
        <taxon>Mortierellomycetes</taxon>
        <taxon>Mortierellales</taxon>
        <taxon>Mortierellaceae</taxon>
        <taxon>Podila</taxon>
    </lineage>
</organism>